<dbReference type="AlphaFoldDB" id="U4TMZ7"/>
<keyword evidence="2" id="KW-1185">Reference proteome</keyword>
<dbReference type="eggNOG" id="ENOG5031B66">
    <property type="taxonomic scope" value="Bacteria"/>
</dbReference>
<organism evidence="1 2">
    <name type="scientific">Schleiferilactobacillus shenzhenensis LY-73</name>
    <dbReference type="NCBI Taxonomy" id="1231336"/>
    <lineage>
        <taxon>Bacteria</taxon>
        <taxon>Bacillati</taxon>
        <taxon>Bacillota</taxon>
        <taxon>Bacilli</taxon>
        <taxon>Lactobacillales</taxon>
        <taxon>Lactobacillaceae</taxon>
        <taxon>Schleiferilactobacillus</taxon>
    </lineage>
</organism>
<dbReference type="Proteomes" id="UP000030647">
    <property type="component" value="Unassembled WGS sequence"/>
</dbReference>
<dbReference type="EMBL" id="KI271592">
    <property type="protein sequence ID" value="ERL64795.1"/>
    <property type="molecule type" value="Genomic_DNA"/>
</dbReference>
<reference evidence="2" key="1">
    <citation type="journal article" date="2013" name="Genome Announc.">
        <title>Whole-Genome Sequencing of Lactobacillus shenzhenensis Strain LY-73T.</title>
        <authorList>
            <person name="Lin Z."/>
            <person name="Liu Z."/>
            <person name="Yang R."/>
            <person name="Zou Y."/>
            <person name="Wan D."/>
            <person name="Chen J."/>
            <person name="Guo M."/>
            <person name="Zhao J."/>
            <person name="Fang C."/>
            <person name="Yang R."/>
            <person name="Liu F."/>
        </authorList>
    </citation>
    <scope>NUCLEOTIDE SEQUENCE [LARGE SCALE GENOMIC DNA]</scope>
    <source>
        <strain evidence="2">LY-73</strain>
    </source>
</reference>
<evidence type="ECO:0000313" key="1">
    <source>
        <dbReference type="EMBL" id="ERL64795.1"/>
    </source>
</evidence>
<proteinExistence type="predicted"/>
<name>U4TMZ7_9LACO</name>
<sequence>MTIAELKQLNTLLPHPTDKILTTDRKPELLDKVTAQINAEADYVVVLNYLKENDLGTKIHELTAVFPKLTLNQRKLLTRHGYLPIVGTENVHRYGKDLAVPFYDYFAAAKLVDHQKQFDELLKYLRQADKSTPAYQKKAATAKRKREAAKQAHTAYMAEYRQFLEQFPGGQQRALMDLAFWTANLNHLAKTPREGGNQNEYYDMKNHALAAFQHAASPLVHTSFYRPKGADRTDVDLCEAHYEDYAEQRSVSGGYYPVMAFYFRNQKEIQRCPKCHVTTEKDYYSLYYTVVGTAEAHFSFHTPASIGEPIFGSPKRYAMVYHEENEGGSFRFGRGMEVGELPVIGGKKVILAYFRGALQMLNNLECDR</sequence>
<protein>
    <submittedName>
        <fullName evidence="1">Uncharacterized protein</fullName>
    </submittedName>
</protein>
<dbReference type="HOGENOM" id="CLU_751830_0_0_9"/>
<gene>
    <name evidence="1" type="ORF">L248_0572</name>
</gene>
<evidence type="ECO:0000313" key="2">
    <source>
        <dbReference type="Proteomes" id="UP000030647"/>
    </source>
</evidence>
<accession>U4TMZ7</accession>